<evidence type="ECO:0000313" key="3">
    <source>
        <dbReference type="Proteomes" id="UP001212217"/>
    </source>
</evidence>
<protein>
    <recommendedName>
        <fullName evidence="4">DUF4064 domain-containing protein</fullName>
    </recommendedName>
</protein>
<dbReference type="Proteomes" id="UP001212217">
    <property type="component" value="Unassembled WGS sequence"/>
</dbReference>
<keyword evidence="1" id="KW-0812">Transmembrane</keyword>
<comment type="caution">
    <text evidence="2">The sequence shown here is derived from an EMBL/GenBank/DDBJ whole genome shotgun (WGS) entry which is preliminary data.</text>
</comment>
<evidence type="ECO:0008006" key="4">
    <source>
        <dbReference type="Google" id="ProtNLM"/>
    </source>
</evidence>
<sequence>MKSSSRKIEKTLAWIANIILISMVVLMYTGFFDRLLEGMFLTPEFIRFTSSSLVETFLLHTRMEYYRMIEIFVQLIKFSVLLSTLIALLATFNMKHRIFSGVLFLFLALMIAGMATEVAFPVYLLYFIVAFMLFIRKG</sequence>
<keyword evidence="1" id="KW-1133">Transmembrane helix</keyword>
<feature type="transmembrane region" description="Helical" evidence="1">
    <location>
        <begin position="102"/>
        <end position="135"/>
    </location>
</feature>
<evidence type="ECO:0000256" key="1">
    <source>
        <dbReference type="SAM" id="Phobius"/>
    </source>
</evidence>
<feature type="transmembrane region" description="Helical" evidence="1">
    <location>
        <begin position="12"/>
        <end position="31"/>
    </location>
</feature>
<feature type="transmembrane region" description="Helical" evidence="1">
    <location>
        <begin position="71"/>
        <end position="90"/>
    </location>
</feature>
<keyword evidence="1" id="KW-0472">Membrane</keyword>
<evidence type="ECO:0000313" key="2">
    <source>
        <dbReference type="EMBL" id="MDB6185322.1"/>
    </source>
</evidence>
<name>A0AAW6B4Z4_9BACL</name>
<accession>A0AAW6B4Z4</accession>
<dbReference type="RefSeq" id="WP_271964975.1">
    <property type="nucleotide sequence ID" value="NZ_JAQMFS010000010.1"/>
</dbReference>
<reference evidence="2" key="1">
    <citation type="submission" date="2023-08" db="EMBL/GenBank/DDBJ databases">
        <title>Dental plaque isolates bound by oral lectin ZG16B.</title>
        <authorList>
            <person name="Ghosh S."/>
        </authorList>
    </citation>
    <scope>NUCLEOTIDE SEQUENCE</scope>
    <source>
        <strain evidence="2">DP3_5B</strain>
    </source>
</reference>
<proteinExistence type="predicted"/>
<dbReference type="EMBL" id="JAQMFS010000010">
    <property type="protein sequence ID" value="MDB6185322.1"/>
    <property type="molecule type" value="Genomic_DNA"/>
</dbReference>
<gene>
    <name evidence="2" type="ORF">PNO30_00800</name>
</gene>
<dbReference type="AlphaFoldDB" id="A0AAW6B4Z4"/>
<organism evidence="2 3">
    <name type="scientific">Gemella haemolysans</name>
    <dbReference type="NCBI Taxonomy" id="1379"/>
    <lineage>
        <taxon>Bacteria</taxon>
        <taxon>Bacillati</taxon>
        <taxon>Bacillota</taxon>
        <taxon>Bacilli</taxon>
        <taxon>Bacillales</taxon>
        <taxon>Gemellaceae</taxon>
        <taxon>Gemella</taxon>
    </lineage>
</organism>